<keyword evidence="2" id="KW-1185">Reference proteome</keyword>
<evidence type="ECO:0008006" key="3">
    <source>
        <dbReference type="Google" id="ProtNLM"/>
    </source>
</evidence>
<evidence type="ECO:0000313" key="1">
    <source>
        <dbReference type="EMBL" id="TLU61222.1"/>
    </source>
</evidence>
<dbReference type="Proteomes" id="UP000307790">
    <property type="component" value="Unassembled WGS sequence"/>
</dbReference>
<organism evidence="1 2">
    <name type="scientific">Thalassotalea litorea</name>
    <dbReference type="NCBI Taxonomy" id="2020715"/>
    <lineage>
        <taxon>Bacteria</taxon>
        <taxon>Pseudomonadati</taxon>
        <taxon>Pseudomonadota</taxon>
        <taxon>Gammaproteobacteria</taxon>
        <taxon>Alteromonadales</taxon>
        <taxon>Colwelliaceae</taxon>
        <taxon>Thalassotalea</taxon>
    </lineage>
</organism>
<reference evidence="1 2" key="1">
    <citation type="submission" date="2019-05" db="EMBL/GenBank/DDBJ databases">
        <title>Genome sequences of Thalassotalea litorea 1K03283.</title>
        <authorList>
            <person name="Zhang D."/>
        </authorList>
    </citation>
    <scope>NUCLEOTIDE SEQUENCE [LARGE SCALE GENOMIC DNA]</scope>
    <source>
        <strain evidence="1 2">MCCC 1K03283</strain>
    </source>
</reference>
<dbReference type="EMBL" id="VCBC01000018">
    <property type="protein sequence ID" value="TLU61222.1"/>
    <property type="molecule type" value="Genomic_DNA"/>
</dbReference>
<comment type="caution">
    <text evidence="1">The sequence shown here is derived from an EMBL/GenBank/DDBJ whole genome shotgun (WGS) entry which is preliminary data.</text>
</comment>
<gene>
    <name evidence="1" type="ORF">FE810_15485</name>
</gene>
<protein>
    <recommendedName>
        <fullName evidence="3">DUF465 domain-containing protein</fullName>
    </recommendedName>
</protein>
<name>A0A5R9IIT8_9GAMM</name>
<evidence type="ECO:0000313" key="2">
    <source>
        <dbReference type="Proteomes" id="UP000307790"/>
    </source>
</evidence>
<accession>A0A5R9IIT8</accession>
<sequence>MTVAESKIMLLGLPEIATQLKEYGEFLAEFRRRFYDGKSSLTERDMDNVRIELLNKRKAIFDDLAQSYRKGV</sequence>
<proteinExistence type="predicted"/>
<dbReference type="AlphaFoldDB" id="A0A5R9IIT8"/>
<dbReference type="OrthoDB" id="6197127at2"/>